<dbReference type="Gene3D" id="1.10.10.10">
    <property type="entry name" value="Winged helix-like DNA-binding domain superfamily/Winged helix DNA-binding domain"/>
    <property type="match status" value="1"/>
</dbReference>
<dbReference type="Proteomes" id="UP000235611">
    <property type="component" value="Unassembled WGS sequence"/>
</dbReference>
<proteinExistence type="predicted"/>
<dbReference type="EMBL" id="JABCJR010000003">
    <property type="protein sequence ID" value="NMR68792.1"/>
    <property type="molecule type" value="Genomic_DNA"/>
</dbReference>
<protein>
    <submittedName>
        <fullName evidence="6 7">Transcriptional regulator</fullName>
    </submittedName>
</protein>
<dbReference type="Pfam" id="PF01022">
    <property type="entry name" value="HTH_5"/>
    <property type="match status" value="1"/>
</dbReference>
<evidence type="ECO:0000256" key="3">
    <source>
        <dbReference type="ARBA" id="ARBA00023163"/>
    </source>
</evidence>
<dbReference type="InterPro" id="IPR001845">
    <property type="entry name" value="HTH_ArsR_DNA-bd_dom"/>
</dbReference>
<dbReference type="EMBL" id="CP016178">
    <property type="protein sequence ID" value="ANO34706.1"/>
    <property type="molecule type" value="Genomic_DNA"/>
</dbReference>
<evidence type="ECO:0000313" key="6">
    <source>
        <dbReference type="EMBL" id="NMR68792.1"/>
    </source>
</evidence>
<dbReference type="GO" id="GO:0003700">
    <property type="term" value="F:DNA-binding transcription factor activity"/>
    <property type="evidence" value="ECO:0007669"/>
    <property type="project" value="InterPro"/>
</dbReference>
<organism evidence="7 9">
    <name type="scientific">Vibrio breoganii</name>
    <dbReference type="NCBI Taxonomy" id="553239"/>
    <lineage>
        <taxon>Bacteria</taxon>
        <taxon>Pseudomonadati</taxon>
        <taxon>Pseudomonadota</taxon>
        <taxon>Gammaproteobacteria</taxon>
        <taxon>Vibrionales</taxon>
        <taxon>Vibrionaceae</taxon>
        <taxon>Vibrio</taxon>
    </lineage>
</organism>
<reference evidence="5 8" key="1">
    <citation type="submission" date="2016-06" db="EMBL/GenBank/DDBJ databases">
        <title>Adaptive Radiation by Waves of Gene Transfer Leads to Fine-Scale Resource Partitioning in Marine Microbes.</title>
        <authorList>
            <person name="Hehemann J.-H."/>
            <person name="Arevalo P."/>
            <person name="Datta M.S."/>
            <person name="Yu X."/>
            <person name="Corzett C."/>
            <person name="Henschel A."/>
            <person name="Preheim S.P."/>
            <person name="Timberlake S."/>
            <person name="Alm E.J."/>
            <person name="Polz M.F."/>
        </authorList>
    </citation>
    <scope>NUCLEOTIDE SEQUENCE [LARGE SCALE GENOMIC DNA]</scope>
    <source>
        <strain evidence="5 8">FF50</strain>
    </source>
</reference>
<feature type="domain" description="HTH arsR-type" evidence="4">
    <location>
        <begin position="27"/>
        <end position="117"/>
    </location>
</feature>
<evidence type="ECO:0000313" key="7">
    <source>
        <dbReference type="EMBL" id="PMP17107.1"/>
    </source>
</evidence>
<dbReference type="InterPro" id="IPR011991">
    <property type="entry name" value="ArsR-like_HTH"/>
</dbReference>
<evidence type="ECO:0000313" key="5">
    <source>
        <dbReference type="EMBL" id="ANO34706.1"/>
    </source>
</evidence>
<dbReference type="InterPro" id="IPR036388">
    <property type="entry name" value="WH-like_DNA-bd_sf"/>
</dbReference>
<reference evidence="9" key="2">
    <citation type="submission" date="2016-07" db="EMBL/GenBank/DDBJ databases">
        <title>Nontailed viruses are major unrecognized killers of bacteria in the ocean.</title>
        <authorList>
            <person name="Kauffman K."/>
            <person name="Hussain F."/>
            <person name="Yang J."/>
            <person name="Arevalo P."/>
            <person name="Brown J."/>
            <person name="Cutler M."/>
            <person name="Kelly L."/>
            <person name="Polz M.F."/>
        </authorList>
    </citation>
    <scope>NUCLEOTIDE SEQUENCE [LARGE SCALE GENOMIC DNA]</scope>
    <source>
        <strain evidence="9">10N.222.49.A5</strain>
    </source>
</reference>
<dbReference type="PROSITE" id="PS50987">
    <property type="entry name" value="HTH_ARSR_2"/>
    <property type="match status" value="1"/>
</dbReference>
<dbReference type="AlphaFoldDB" id="A0AAP8MZD8"/>
<keyword evidence="1" id="KW-0805">Transcription regulation</keyword>
<dbReference type="Proteomes" id="UP000092018">
    <property type="component" value="Chromosome 2"/>
</dbReference>
<evidence type="ECO:0000256" key="2">
    <source>
        <dbReference type="ARBA" id="ARBA00023125"/>
    </source>
</evidence>
<dbReference type="RefSeq" id="WP_017029960.1">
    <property type="nucleotide sequence ID" value="NZ_CP016178.1"/>
</dbReference>
<dbReference type="PRINTS" id="PR00778">
    <property type="entry name" value="HTHARSR"/>
</dbReference>
<name>A0AAP8MZD8_9VIBR</name>
<sequence>MIQNNQSYAQTNVKTGAQTEASDLLEIKAKADNVASVLKVLSHSERLMVVCQLIEGEKGVSDLQKGSLLNQSALSQHLKVLRDNELVQVRKESQKVFYSLKNQQVEQLIQSLYQIYC</sequence>
<dbReference type="Proteomes" id="UP000590068">
    <property type="component" value="Unassembled WGS sequence"/>
</dbReference>
<dbReference type="InterPro" id="IPR051011">
    <property type="entry name" value="Metal_resp_trans_reg"/>
</dbReference>
<dbReference type="KEGG" id="vbr:A6E01_16065"/>
<dbReference type="PANTHER" id="PTHR43132:SF2">
    <property type="entry name" value="ARSENICAL RESISTANCE OPERON REPRESSOR ARSR-RELATED"/>
    <property type="match status" value="1"/>
</dbReference>
<dbReference type="PANTHER" id="PTHR43132">
    <property type="entry name" value="ARSENICAL RESISTANCE OPERON REPRESSOR ARSR-RELATED"/>
    <property type="match status" value="1"/>
</dbReference>
<dbReference type="SMART" id="SM00418">
    <property type="entry name" value="HTH_ARSR"/>
    <property type="match status" value="1"/>
</dbReference>
<dbReference type="GO" id="GO:0003677">
    <property type="term" value="F:DNA binding"/>
    <property type="evidence" value="ECO:0007669"/>
    <property type="project" value="UniProtKB-KW"/>
</dbReference>
<keyword evidence="2" id="KW-0238">DNA-binding</keyword>
<reference evidence="6 10" key="5">
    <citation type="submission" date="2020-04" db="EMBL/GenBank/DDBJ databases">
        <title>WGS-Seq of Vibrio isolated by the O'Toole Lab.</title>
        <authorList>
            <person name="Mckone K.P."/>
            <person name="Whitaker R."/>
            <person name="Sevigney J.L."/>
            <person name="Herring J.B."/>
            <person name="O'Toole G."/>
        </authorList>
    </citation>
    <scope>NUCLEOTIDE SEQUENCE [LARGE SCALE GENOMIC DNA]</scope>
    <source>
        <strain evidence="6 10">BS_02</strain>
    </source>
</reference>
<dbReference type="NCBIfam" id="NF033788">
    <property type="entry name" value="HTH_metalloreg"/>
    <property type="match status" value="1"/>
</dbReference>
<gene>
    <name evidence="5" type="ORF">A6E01_16065</name>
    <name evidence="7" type="ORF">BCS93_00495</name>
    <name evidence="6" type="ORF">HJ568_02255</name>
</gene>
<evidence type="ECO:0000313" key="9">
    <source>
        <dbReference type="Proteomes" id="UP000235611"/>
    </source>
</evidence>
<accession>A0AAP8MZD8</accession>
<dbReference type="InterPro" id="IPR036390">
    <property type="entry name" value="WH_DNA-bd_sf"/>
</dbReference>
<reference evidence="7" key="3">
    <citation type="submission" date="2016-07" db="EMBL/GenBank/DDBJ databases">
        <authorList>
            <person name="Kauffman K."/>
            <person name="Arevalo P."/>
            <person name="Polz M.F."/>
        </authorList>
    </citation>
    <scope>NUCLEOTIDE SEQUENCE</scope>
    <source>
        <strain evidence="7">10N.222.49.A5</strain>
    </source>
</reference>
<evidence type="ECO:0000259" key="4">
    <source>
        <dbReference type="PROSITE" id="PS50987"/>
    </source>
</evidence>
<evidence type="ECO:0000313" key="8">
    <source>
        <dbReference type="Proteomes" id="UP000092018"/>
    </source>
</evidence>
<dbReference type="SUPFAM" id="SSF46785">
    <property type="entry name" value="Winged helix' DNA-binding domain"/>
    <property type="match status" value="1"/>
</dbReference>
<evidence type="ECO:0000256" key="1">
    <source>
        <dbReference type="ARBA" id="ARBA00023015"/>
    </source>
</evidence>
<dbReference type="EMBL" id="MDBO01000001">
    <property type="protein sequence ID" value="PMP17107.1"/>
    <property type="molecule type" value="Genomic_DNA"/>
</dbReference>
<keyword evidence="10" id="KW-1185">Reference proteome</keyword>
<keyword evidence="3" id="KW-0804">Transcription</keyword>
<reference evidence="7" key="4">
    <citation type="journal article" date="2018" name="Nature">
        <title>A major lineage of non-tailed dsDNA viruses as unrecognized killers of marine bacteria.</title>
        <authorList>
            <person name="Kauffman K.M."/>
            <person name="Hussain F.A."/>
            <person name="Yang J."/>
            <person name="Arevalo P."/>
            <person name="Brown J.M."/>
            <person name="Chang W.K."/>
            <person name="VanInsberghe D."/>
            <person name="Elsherbini J."/>
            <person name="Sharma R.S."/>
            <person name="Cutler M.B."/>
            <person name="Kelly L."/>
            <person name="Polz M.F."/>
        </authorList>
    </citation>
    <scope>NUCLEOTIDE SEQUENCE</scope>
    <source>
        <strain evidence="7">10N.222.49.A5</strain>
    </source>
</reference>
<evidence type="ECO:0000313" key="10">
    <source>
        <dbReference type="Proteomes" id="UP000590068"/>
    </source>
</evidence>
<dbReference type="CDD" id="cd00090">
    <property type="entry name" value="HTH_ARSR"/>
    <property type="match status" value="1"/>
</dbReference>